<name>A0ABW1T0Q3_9ACTN</name>
<reference evidence="3" key="1">
    <citation type="journal article" date="2019" name="Int. J. Syst. Evol. Microbiol.">
        <title>The Global Catalogue of Microorganisms (GCM) 10K type strain sequencing project: providing services to taxonomists for standard genome sequencing and annotation.</title>
        <authorList>
            <consortium name="The Broad Institute Genomics Platform"/>
            <consortium name="The Broad Institute Genome Sequencing Center for Infectious Disease"/>
            <person name="Wu L."/>
            <person name="Ma J."/>
        </authorList>
    </citation>
    <scope>NUCLEOTIDE SEQUENCE [LARGE SCALE GENOMIC DNA]</scope>
    <source>
        <strain evidence="3">CGMCC 4.7317</strain>
    </source>
</reference>
<evidence type="ECO:0000313" key="3">
    <source>
        <dbReference type="Proteomes" id="UP001596138"/>
    </source>
</evidence>
<feature type="region of interest" description="Disordered" evidence="1">
    <location>
        <begin position="1"/>
        <end position="20"/>
    </location>
</feature>
<sequence length="63" mass="6958">MLAAVHRRDHAHADRSCSPHSVEVVHLGSASIAVCHDCRYESGFHTVRECERAASDHRYATAS</sequence>
<evidence type="ECO:0000256" key="1">
    <source>
        <dbReference type="SAM" id="MobiDB-lite"/>
    </source>
</evidence>
<protein>
    <submittedName>
        <fullName evidence="2">Uncharacterized protein</fullName>
    </submittedName>
</protein>
<gene>
    <name evidence="2" type="ORF">ACFQGU_07240</name>
</gene>
<dbReference type="EMBL" id="JBHSTI010000008">
    <property type="protein sequence ID" value="MFC6237668.1"/>
    <property type="molecule type" value="Genomic_DNA"/>
</dbReference>
<dbReference type="Proteomes" id="UP001596138">
    <property type="component" value="Unassembled WGS sequence"/>
</dbReference>
<comment type="caution">
    <text evidence="2">The sequence shown here is derived from an EMBL/GenBank/DDBJ whole genome shotgun (WGS) entry which is preliminary data.</text>
</comment>
<evidence type="ECO:0000313" key="2">
    <source>
        <dbReference type="EMBL" id="MFC6237668.1"/>
    </source>
</evidence>
<feature type="compositionally biased region" description="Basic residues" evidence="1">
    <location>
        <begin position="1"/>
        <end position="10"/>
    </location>
</feature>
<accession>A0ABW1T0Q3</accession>
<keyword evidence="3" id="KW-1185">Reference proteome</keyword>
<organism evidence="2 3">
    <name type="scientific">Longivirga aurantiaca</name>
    <dbReference type="NCBI Taxonomy" id="1837743"/>
    <lineage>
        <taxon>Bacteria</taxon>
        <taxon>Bacillati</taxon>
        <taxon>Actinomycetota</taxon>
        <taxon>Actinomycetes</taxon>
        <taxon>Sporichthyales</taxon>
        <taxon>Sporichthyaceae</taxon>
        <taxon>Longivirga</taxon>
    </lineage>
</organism>
<dbReference type="RefSeq" id="WP_386765181.1">
    <property type="nucleotide sequence ID" value="NZ_JBHSTI010000008.1"/>
</dbReference>
<proteinExistence type="predicted"/>